<feature type="region of interest" description="Disordered" evidence="1">
    <location>
        <begin position="190"/>
        <end position="219"/>
    </location>
</feature>
<dbReference type="EMBL" id="PDNA01000002">
    <property type="protein sequence ID" value="PGH27982.1"/>
    <property type="molecule type" value="Genomic_DNA"/>
</dbReference>
<dbReference type="Proteomes" id="UP000224634">
    <property type="component" value="Unassembled WGS sequence"/>
</dbReference>
<keyword evidence="3" id="KW-1185">Reference proteome</keyword>
<evidence type="ECO:0000256" key="1">
    <source>
        <dbReference type="SAM" id="MobiDB-lite"/>
    </source>
</evidence>
<dbReference type="STRING" id="1447883.A0A2B7Z4K7"/>
<protein>
    <submittedName>
        <fullName evidence="2">Uncharacterized protein</fullName>
    </submittedName>
</protein>
<evidence type="ECO:0000313" key="2">
    <source>
        <dbReference type="EMBL" id="PGH27982.1"/>
    </source>
</evidence>
<feature type="compositionally biased region" description="Polar residues" evidence="1">
    <location>
        <begin position="158"/>
        <end position="168"/>
    </location>
</feature>
<dbReference type="OrthoDB" id="4182761at2759"/>
<gene>
    <name evidence="2" type="ORF">AJ80_00236</name>
</gene>
<reference evidence="2 3" key="1">
    <citation type="submission" date="2017-10" db="EMBL/GenBank/DDBJ databases">
        <title>Comparative genomics in systemic dimorphic fungi from Ajellomycetaceae.</title>
        <authorList>
            <person name="Munoz J.F."/>
            <person name="Mcewen J.G."/>
            <person name="Clay O.K."/>
            <person name="Cuomo C.A."/>
        </authorList>
    </citation>
    <scope>NUCLEOTIDE SEQUENCE [LARGE SCALE GENOMIC DNA]</scope>
    <source>
        <strain evidence="2 3">UAMH7299</strain>
    </source>
</reference>
<accession>A0A2B7Z4K7</accession>
<dbReference type="AlphaFoldDB" id="A0A2B7Z4K7"/>
<comment type="caution">
    <text evidence="2">The sequence shown here is derived from an EMBL/GenBank/DDBJ whole genome shotgun (WGS) entry which is preliminary data.</text>
</comment>
<proteinExistence type="predicted"/>
<organism evidence="2 3">
    <name type="scientific">Polytolypa hystricis (strain UAMH7299)</name>
    <dbReference type="NCBI Taxonomy" id="1447883"/>
    <lineage>
        <taxon>Eukaryota</taxon>
        <taxon>Fungi</taxon>
        <taxon>Dikarya</taxon>
        <taxon>Ascomycota</taxon>
        <taxon>Pezizomycotina</taxon>
        <taxon>Eurotiomycetes</taxon>
        <taxon>Eurotiomycetidae</taxon>
        <taxon>Onygenales</taxon>
        <taxon>Onygenales incertae sedis</taxon>
        <taxon>Polytolypa</taxon>
    </lineage>
</organism>
<name>A0A2B7Z4K7_POLH7</name>
<evidence type="ECO:0000313" key="3">
    <source>
        <dbReference type="Proteomes" id="UP000224634"/>
    </source>
</evidence>
<sequence length="664" mass="75348">MEDRERMDISFEVGDGNYSNVHIPHIPPSNATTALNTAPEMSYSLNQSYQSLTSEPHDLFSRRGSGAGTLFEGNDENWHHLDNQGNGFMVLLGLQQPADTTRGILRHDVAVSANVIEGAGTQVSNSTHLDTMVDPHEIDLFRQSIPPDPWNHVDKRNFPSQDHPNSQHRGQDFADDDSIQLSPPGILFAESQHCNTNPAPELPGGSPSSNRISKRPRFSGAFIPGSQRCEKRKDPKCWRCIVTHEGCVGGTPCDKCSKILHSRGHHIWKMTCTRAYLEDSARFLYPDTLTKSIQPKWLYDNLRRRFDVLFWMPVCVPVTVGFGDEIELWGRKLRVRSNEFTEIRGLGANSNGETSVFKTEGLPLTMDSPNRNTVRNIASWINDVVNNRLSSWVNFISKNNDFSWILGVMQAVQRYYETCSVSQAPPGSSEPFDNANPMESDEDRTLRLALKMAISATLMAYRVQISEHANASLWREVCQRDPPENDNRSFPRMMNKFFKFCVFRFLISVSKKVLSQLDRMLRAKDKAKEGHVFGILILLTIAVSITQVSLLDTCFLNAGDIPTKVRDEISELEEQLHNIPVEVFHRKYRLHCWAPGSQKRPFPELDPQTQQLVIDILPVQGFDDCLLQLDTFKTMIERRGMKKAFRANTPRLLYKLFAPLFGGR</sequence>
<feature type="region of interest" description="Disordered" evidence="1">
    <location>
        <begin position="141"/>
        <end position="177"/>
    </location>
</feature>